<evidence type="ECO:0000313" key="2">
    <source>
        <dbReference type="Proteomes" id="UP000664628"/>
    </source>
</evidence>
<reference evidence="1 2" key="1">
    <citation type="submission" date="2021-03" db="EMBL/GenBank/DDBJ databases">
        <title>Fibrella sp. HMF5405 genome sequencing and assembly.</title>
        <authorList>
            <person name="Kang H."/>
            <person name="Kim H."/>
            <person name="Bae S."/>
            <person name="Joh K."/>
        </authorList>
    </citation>
    <scope>NUCLEOTIDE SEQUENCE [LARGE SCALE GENOMIC DNA]</scope>
    <source>
        <strain evidence="1 2">HMF5405</strain>
    </source>
</reference>
<evidence type="ECO:0000313" key="1">
    <source>
        <dbReference type="EMBL" id="MBO0948672.1"/>
    </source>
</evidence>
<gene>
    <name evidence="1" type="ORF">J2I46_08785</name>
</gene>
<organism evidence="1 2">
    <name type="scientific">Fibrella forsythiae</name>
    <dbReference type="NCBI Taxonomy" id="2817061"/>
    <lineage>
        <taxon>Bacteria</taxon>
        <taxon>Pseudomonadati</taxon>
        <taxon>Bacteroidota</taxon>
        <taxon>Cytophagia</taxon>
        <taxon>Cytophagales</taxon>
        <taxon>Spirosomataceae</taxon>
        <taxon>Fibrella</taxon>
    </lineage>
</organism>
<dbReference type="EMBL" id="JAFMYW010000002">
    <property type="protein sequence ID" value="MBO0948672.1"/>
    <property type="molecule type" value="Genomic_DNA"/>
</dbReference>
<keyword evidence="2" id="KW-1185">Reference proteome</keyword>
<name>A0ABS3JFA1_9BACT</name>
<accession>A0ABS3JFA1</accession>
<proteinExistence type="predicted"/>
<comment type="caution">
    <text evidence="1">The sequence shown here is derived from an EMBL/GenBank/DDBJ whole genome shotgun (WGS) entry which is preliminary data.</text>
</comment>
<dbReference type="Proteomes" id="UP000664628">
    <property type="component" value="Unassembled WGS sequence"/>
</dbReference>
<protein>
    <submittedName>
        <fullName evidence="1">Nuclear transport factor 2 family protein</fullName>
    </submittedName>
</protein>
<sequence>MKSTSFPDQAKHEIQAVQGEATKDKTYTSEQTFPDEASAIAAFDRSVAKLLTINGWSGLSLFTADFFLHDATGQPNTSGPPQVGDYIQIRLPGPMPENWVRVTHVAREENRVEFTVHPSRDPREEQSEAIQHFFQAQASSTFRVERIGTTIRASEIGHDEAINNKGSQAGDRAMINTAIAEMGWLFYQKLQWKLLTDYLVHL</sequence>
<dbReference type="RefSeq" id="WP_207328628.1">
    <property type="nucleotide sequence ID" value="NZ_JAFMYW010000002.1"/>
</dbReference>